<proteinExistence type="predicted"/>
<accession>A0A7Y9JTC5</accession>
<evidence type="ECO:0008006" key="4">
    <source>
        <dbReference type="Google" id="ProtNLM"/>
    </source>
</evidence>
<evidence type="ECO:0000256" key="1">
    <source>
        <dbReference type="SAM" id="SignalP"/>
    </source>
</evidence>
<dbReference type="EMBL" id="JACCBE010000001">
    <property type="protein sequence ID" value="NYD58704.1"/>
    <property type="molecule type" value="Genomic_DNA"/>
</dbReference>
<sequence>MGPLAALVRACSPLLLTVVLVGVGTAPAAAVPGGPGGPGGPDPGERHARSVLAAWDEQRAAAWGSGDGAALARLYVAGSGAGRRDRQMLAAWSGRGLRVRGMATHVLALDVVERRPAYRPRLLRLRVTDRLVGAVAVGGGVRRVLPTDRATTRSVVLRRSGGAWRVESVRLLGW</sequence>
<protein>
    <recommendedName>
        <fullName evidence="4">SnoaL-like domain-containing protein</fullName>
    </recommendedName>
</protein>
<reference evidence="2 3" key="1">
    <citation type="submission" date="2020-07" db="EMBL/GenBank/DDBJ databases">
        <title>Sequencing the genomes of 1000 actinobacteria strains.</title>
        <authorList>
            <person name="Klenk H.-P."/>
        </authorList>
    </citation>
    <scope>NUCLEOTIDE SEQUENCE [LARGE SCALE GENOMIC DNA]</scope>
    <source>
        <strain evidence="2 3">DSM 18965</strain>
    </source>
</reference>
<dbReference type="AlphaFoldDB" id="A0A7Y9JTC5"/>
<dbReference type="Proteomes" id="UP000516957">
    <property type="component" value="Unassembled WGS sequence"/>
</dbReference>
<keyword evidence="1" id="KW-0732">Signal</keyword>
<feature type="chain" id="PRO_5030764257" description="SnoaL-like domain-containing protein" evidence="1">
    <location>
        <begin position="29"/>
        <end position="174"/>
    </location>
</feature>
<organism evidence="2 3">
    <name type="scientific">Nocardioides marinisabuli</name>
    <dbReference type="NCBI Taxonomy" id="419476"/>
    <lineage>
        <taxon>Bacteria</taxon>
        <taxon>Bacillati</taxon>
        <taxon>Actinomycetota</taxon>
        <taxon>Actinomycetes</taxon>
        <taxon>Propionibacteriales</taxon>
        <taxon>Nocardioidaceae</taxon>
        <taxon>Nocardioides</taxon>
    </lineage>
</organism>
<name>A0A7Y9JTC5_9ACTN</name>
<evidence type="ECO:0000313" key="3">
    <source>
        <dbReference type="Proteomes" id="UP000516957"/>
    </source>
</evidence>
<comment type="caution">
    <text evidence="2">The sequence shown here is derived from an EMBL/GenBank/DDBJ whole genome shotgun (WGS) entry which is preliminary data.</text>
</comment>
<feature type="signal peptide" evidence="1">
    <location>
        <begin position="1"/>
        <end position="28"/>
    </location>
</feature>
<evidence type="ECO:0000313" key="2">
    <source>
        <dbReference type="EMBL" id="NYD58704.1"/>
    </source>
</evidence>
<dbReference type="RefSeq" id="WP_179616275.1">
    <property type="nucleotide sequence ID" value="NZ_JACCBE010000001.1"/>
</dbReference>
<keyword evidence="3" id="KW-1185">Reference proteome</keyword>
<gene>
    <name evidence="2" type="ORF">BKA08_002942</name>
</gene>